<keyword evidence="2" id="KW-0193">Cuticle</keyword>
<evidence type="ECO:0000313" key="4">
    <source>
        <dbReference type="EMBL" id="CAG9560404.1"/>
    </source>
</evidence>
<evidence type="ECO:0000256" key="3">
    <source>
        <dbReference type="SAM" id="MobiDB-lite"/>
    </source>
</evidence>
<evidence type="ECO:0000256" key="1">
    <source>
        <dbReference type="ARBA" id="ARBA00022729"/>
    </source>
</evidence>
<dbReference type="AlphaFoldDB" id="A0A8J2QDI9"/>
<sequence>MIRDSPTSFNLKYLQPNLLSRTKIAIMKLFIVFFAAIVLTVSAQNAEQRRIRAKELAAVRRLPAVEYEEVHDKYGQYALRYVTAEGTVVSERGRLVPNIEGDGYVLIIEGEVSYISDDGEVYATKFSAGLDGTHMEGNHLPAAPEAIQPETED</sequence>
<dbReference type="Pfam" id="PF00379">
    <property type="entry name" value="Chitin_bind_4"/>
    <property type="match status" value="1"/>
</dbReference>
<dbReference type="EMBL" id="CAKASE010000045">
    <property type="protein sequence ID" value="CAG9560404.1"/>
    <property type="molecule type" value="Genomic_DNA"/>
</dbReference>
<dbReference type="GO" id="GO:0042302">
    <property type="term" value="F:structural constituent of cuticle"/>
    <property type="evidence" value="ECO:0007669"/>
    <property type="project" value="UniProtKB-UniRule"/>
</dbReference>
<comment type="caution">
    <text evidence="4">The sequence shown here is derived from an EMBL/GenBank/DDBJ whole genome shotgun (WGS) entry which is preliminary data.</text>
</comment>
<name>A0A8J2QDI9_9NEOP</name>
<accession>A0A8J2QDI9</accession>
<evidence type="ECO:0000256" key="2">
    <source>
        <dbReference type="PROSITE-ProRule" id="PRU00497"/>
    </source>
</evidence>
<organism evidence="4 5">
    <name type="scientific">Danaus chrysippus</name>
    <name type="common">African queen</name>
    <dbReference type="NCBI Taxonomy" id="151541"/>
    <lineage>
        <taxon>Eukaryota</taxon>
        <taxon>Metazoa</taxon>
        <taxon>Ecdysozoa</taxon>
        <taxon>Arthropoda</taxon>
        <taxon>Hexapoda</taxon>
        <taxon>Insecta</taxon>
        <taxon>Pterygota</taxon>
        <taxon>Neoptera</taxon>
        <taxon>Endopterygota</taxon>
        <taxon>Lepidoptera</taxon>
        <taxon>Glossata</taxon>
        <taxon>Ditrysia</taxon>
        <taxon>Papilionoidea</taxon>
        <taxon>Nymphalidae</taxon>
        <taxon>Danainae</taxon>
        <taxon>Danaini</taxon>
        <taxon>Danaina</taxon>
        <taxon>Danaus</taxon>
        <taxon>Anosia</taxon>
    </lineage>
</organism>
<evidence type="ECO:0000313" key="5">
    <source>
        <dbReference type="Proteomes" id="UP000789524"/>
    </source>
</evidence>
<proteinExistence type="predicted"/>
<keyword evidence="5" id="KW-1185">Reference proteome</keyword>
<dbReference type="PROSITE" id="PS51155">
    <property type="entry name" value="CHIT_BIND_RR_2"/>
    <property type="match status" value="1"/>
</dbReference>
<gene>
    <name evidence="4" type="ORF">DCHRY22_LOCUS2076</name>
</gene>
<feature type="region of interest" description="Disordered" evidence="3">
    <location>
        <begin position="134"/>
        <end position="153"/>
    </location>
</feature>
<reference evidence="4" key="1">
    <citation type="submission" date="2021-09" db="EMBL/GenBank/DDBJ databases">
        <authorList>
            <person name="Martin H S."/>
        </authorList>
    </citation>
    <scope>NUCLEOTIDE SEQUENCE</scope>
</reference>
<dbReference type="Proteomes" id="UP000789524">
    <property type="component" value="Unassembled WGS sequence"/>
</dbReference>
<dbReference type="InterPro" id="IPR000618">
    <property type="entry name" value="Insect_cuticle"/>
</dbReference>
<dbReference type="OrthoDB" id="6368834at2759"/>
<protein>
    <submittedName>
        <fullName evidence="4">(African queen) hypothetical protein</fullName>
    </submittedName>
</protein>
<keyword evidence="1" id="KW-0732">Signal</keyword>